<keyword evidence="3" id="KW-1185">Reference proteome</keyword>
<dbReference type="SMART" id="SM00418">
    <property type="entry name" value="HTH_ARSR"/>
    <property type="match status" value="1"/>
</dbReference>
<protein>
    <submittedName>
        <fullName evidence="2">Helix-turn-helix transcriptional regulator</fullName>
    </submittedName>
</protein>
<evidence type="ECO:0000259" key="1">
    <source>
        <dbReference type="PROSITE" id="PS50987"/>
    </source>
</evidence>
<evidence type="ECO:0000313" key="3">
    <source>
        <dbReference type="Proteomes" id="UP000515728"/>
    </source>
</evidence>
<feature type="domain" description="HTH arsR-type" evidence="1">
    <location>
        <begin position="1"/>
        <end position="94"/>
    </location>
</feature>
<gene>
    <name evidence="2" type="ORF">H6H00_15930</name>
</gene>
<dbReference type="InterPro" id="IPR036388">
    <property type="entry name" value="WH-like_DNA-bd_sf"/>
</dbReference>
<evidence type="ECO:0000313" key="2">
    <source>
        <dbReference type="EMBL" id="QNG55211.1"/>
    </source>
</evidence>
<dbReference type="InterPro" id="IPR001845">
    <property type="entry name" value="HTH_ArsR_DNA-bd_dom"/>
</dbReference>
<dbReference type="GO" id="GO:0003700">
    <property type="term" value="F:DNA-binding transcription factor activity"/>
    <property type="evidence" value="ECO:0007669"/>
    <property type="project" value="InterPro"/>
</dbReference>
<organism evidence="2 3">
    <name type="scientific">Pseudonocardia petroleophila</name>
    <dbReference type="NCBI Taxonomy" id="37331"/>
    <lineage>
        <taxon>Bacteria</taxon>
        <taxon>Bacillati</taxon>
        <taxon>Actinomycetota</taxon>
        <taxon>Actinomycetes</taxon>
        <taxon>Pseudonocardiales</taxon>
        <taxon>Pseudonocardiaceae</taxon>
        <taxon>Pseudonocardia</taxon>
    </lineage>
</organism>
<dbReference type="KEGG" id="ppel:H6H00_15930"/>
<dbReference type="PANTHER" id="PTHR38600:SF2">
    <property type="entry name" value="SLL0088 PROTEIN"/>
    <property type="match status" value="1"/>
</dbReference>
<dbReference type="Gene3D" id="1.10.10.10">
    <property type="entry name" value="Winged helix-like DNA-binding domain superfamily/Winged helix DNA-binding domain"/>
    <property type="match status" value="1"/>
</dbReference>
<dbReference type="Pfam" id="PF12840">
    <property type="entry name" value="HTH_20"/>
    <property type="match status" value="1"/>
</dbReference>
<dbReference type="PROSITE" id="PS50987">
    <property type="entry name" value="HTH_ARSR_2"/>
    <property type="match status" value="1"/>
</dbReference>
<dbReference type="EMBL" id="CP060131">
    <property type="protein sequence ID" value="QNG55211.1"/>
    <property type="molecule type" value="Genomic_DNA"/>
</dbReference>
<dbReference type="InterPro" id="IPR036390">
    <property type="entry name" value="WH_DNA-bd_sf"/>
</dbReference>
<dbReference type="CDD" id="cd00090">
    <property type="entry name" value="HTH_ARSR"/>
    <property type="match status" value="1"/>
</dbReference>
<dbReference type="RefSeq" id="WP_185722008.1">
    <property type="nucleotide sequence ID" value="NZ_BAAAWI010000001.1"/>
</dbReference>
<dbReference type="PANTHER" id="PTHR38600">
    <property type="entry name" value="TRANSCRIPTIONAL REGULATORY PROTEIN"/>
    <property type="match status" value="1"/>
</dbReference>
<accession>A0A7G7MR00</accession>
<dbReference type="InterPro" id="IPR011991">
    <property type="entry name" value="ArsR-like_HTH"/>
</dbReference>
<dbReference type="NCBIfam" id="NF033788">
    <property type="entry name" value="HTH_metalloreg"/>
    <property type="match status" value="1"/>
</dbReference>
<sequence>MAQYSTELDGVLVALADPTRRDVVRRLGRGPSSVGDLAGGFPMTLPSFMKHLRVLETTGLISTAKHGRVRTCTLRPGRLALVDDWLAEQRRIWEGRTDRLEQLLTDPTEERR</sequence>
<dbReference type="SUPFAM" id="SSF46785">
    <property type="entry name" value="Winged helix' DNA-binding domain"/>
    <property type="match status" value="1"/>
</dbReference>
<dbReference type="PRINTS" id="PR00778">
    <property type="entry name" value="HTHARSR"/>
</dbReference>
<reference evidence="2 3" key="1">
    <citation type="submission" date="2020-08" db="EMBL/GenBank/DDBJ databases">
        <authorList>
            <person name="Mo P."/>
        </authorList>
    </citation>
    <scope>NUCLEOTIDE SEQUENCE [LARGE SCALE GENOMIC DNA]</scope>
    <source>
        <strain evidence="2 3">CGMCC 4.1532</strain>
    </source>
</reference>
<dbReference type="AlphaFoldDB" id="A0A7G7MR00"/>
<proteinExistence type="predicted"/>
<name>A0A7G7MR00_9PSEU</name>
<dbReference type="Proteomes" id="UP000515728">
    <property type="component" value="Chromosome"/>
</dbReference>